<proteinExistence type="predicted"/>
<evidence type="ECO:0000256" key="1">
    <source>
        <dbReference type="ARBA" id="ARBA00023015"/>
    </source>
</evidence>
<dbReference type="EMBL" id="WMEY01000002">
    <property type="protein sequence ID" value="MYL63234.1"/>
    <property type="molecule type" value="Genomic_DNA"/>
</dbReference>
<comment type="caution">
    <text evidence="5">The sequence shown here is derived from an EMBL/GenBank/DDBJ whole genome shotgun (WGS) entry which is preliminary data.</text>
</comment>
<dbReference type="GO" id="GO:0003700">
    <property type="term" value="F:DNA-binding transcription factor activity"/>
    <property type="evidence" value="ECO:0007669"/>
    <property type="project" value="InterPro"/>
</dbReference>
<evidence type="ECO:0000313" key="5">
    <source>
        <dbReference type="EMBL" id="MYL63234.1"/>
    </source>
</evidence>
<name>A0A845EXI9_9BACL</name>
<keyword evidence="3" id="KW-0804">Transcription</keyword>
<dbReference type="InterPro" id="IPR018062">
    <property type="entry name" value="HTH_AraC-typ_CS"/>
</dbReference>
<accession>A0A845EXI9</accession>
<dbReference type="InterPro" id="IPR009057">
    <property type="entry name" value="Homeodomain-like_sf"/>
</dbReference>
<dbReference type="Pfam" id="PF12833">
    <property type="entry name" value="HTH_18"/>
    <property type="match status" value="1"/>
</dbReference>
<protein>
    <submittedName>
        <fullName evidence="5">Helix-turn-helix domain-containing protein</fullName>
    </submittedName>
</protein>
<dbReference type="PANTHER" id="PTHR43280">
    <property type="entry name" value="ARAC-FAMILY TRANSCRIPTIONAL REGULATOR"/>
    <property type="match status" value="1"/>
</dbReference>
<dbReference type="Gene3D" id="1.10.10.60">
    <property type="entry name" value="Homeodomain-like"/>
    <property type="match status" value="1"/>
</dbReference>
<gene>
    <name evidence="5" type="ORF">GLW07_07680</name>
</gene>
<dbReference type="SMART" id="SM00342">
    <property type="entry name" value="HTH_ARAC"/>
    <property type="match status" value="1"/>
</dbReference>
<dbReference type="PANTHER" id="PTHR43280:SF28">
    <property type="entry name" value="HTH-TYPE TRANSCRIPTIONAL ACTIVATOR RHAS"/>
    <property type="match status" value="1"/>
</dbReference>
<evidence type="ECO:0000256" key="2">
    <source>
        <dbReference type="ARBA" id="ARBA00023125"/>
    </source>
</evidence>
<keyword evidence="1" id="KW-0805">Transcription regulation</keyword>
<evidence type="ECO:0000313" key="6">
    <source>
        <dbReference type="Proteomes" id="UP000447833"/>
    </source>
</evidence>
<keyword evidence="2" id="KW-0238">DNA-binding</keyword>
<dbReference type="PROSITE" id="PS00041">
    <property type="entry name" value="HTH_ARAC_FAMILY_1"/>
    <property type="match status" value="1"/>
</dbReference>
<dbReference type="PROSITE" id="PS01124">
    <property type="entry name" value="HTH_ARAC_FAMILY_2"/>
    <property type="match status" value="1"/>
</dbReference>
<dbReference type="RefSeq" id="WP_160918885.1">
    <property type="nucleotide sequence ID" value="NZ_WMEY01000002.1"/>
</dbReference>
<sequence length="270" mass="31370">MILDNENGLLLIRNDQLGERIWRSDECYKLIFSPFGKGSYQTNLGDISIDKGEFLIFNPYEDHKQLKATNEKFLVEIKQSLLQETADQLGITETSPEFTLLSYKHPQIRQWMIFVRDFLSLNEGAGSITNQFFLDNSLTQLSIMMLQYGAGSHQIDFPSISSKAIINDVTNALKESYCENWTLEEMAQVARLNKYQFAHLFKEELGLSPYSWLQLYRLLRSQYSLLHSNDSVLSTALNHGFKSVSSYNQLFKKMYRKTPTEFRRIHGFNK</sequence>
<evidence type="ECO:0000256" key="3">
    <source>
        <dbReference type="ARBA" id="ARBA00023163"/>
    </source>
</evidence>
<reference evidence="5 6" key="1">
    <citation type="submission" date="2019-11" db="EMBL/GenBank/DDBJ databases">
        <title>Genome sequences of 17 halophilic strains isolated from different environments.</title>
        <authorList>
            <person name="Furrow R.E."/>
        </authorList>
    </citation>
    <scope>NUCLEOTIDE SEQUENCE [LARGE SCALE GENOMIC DNA]</scope>
    <source>
        <strain evidence="5 6">22506_14_FS</strain>
    </source>
</reference>
<dbReference type="InterPro" id="IPR018060">
    <property type="entry name" value="HTH_AraC"/>
</dbReference>
<evidence type="ECO:0000259" key="4">
    <source>
        <dbReference type="PROSITE" id="PS01124"/>
    </source>
</evidence>
<dbReference type="SUPFAM" id="SSF46689">
    <property type="entry name" value="Homeodomain-like"/>
    <property type="match status" value="2"/>
</dbReference>
<organism evidence="5 6">
    <name type="scientific">Guptibacillus hwajinpoensis</name>
    <dbReference type="NCBI Taxonomy" id="208199"/>
    <lineage>
        <taxon>Bacteria</taxon>
        <taxon>Bacillati</taxon>
        <taxon>Bacillota</taxon>
        <taxon>Bacilli</taxon>
        <taxon>Bacillales</taxon>
        <taxon>Guptibacillaceae</taxon>
        <taxon>Guptibacillus</taxon>
    </lineage>
</organism>
<dbReference type="GO" id="GO:0043565">
    <property type="term" value="F:sequence-specific DNA binding"/>
    <property type="evidence" value="ECO:0007669"/>
    <property type="project" value="InterPro"/>
</dbReference>
<feature type="domain" description="HTH araC/xylS-type" evidence="4">
    <location>
        <begin position="167"/>
        <end position="265"/>
    </location>
</feature>
<dbReference type="AlphaFoldDB" id="A0A845EXI9"/>
<dbReference type="Proteomes" id="UP000447833">
    <property type="component" value="Unassembled WGS sequence"/>
</dbReference>